<name>A0A0V1FTN7_TRIPS</name>
<gene>
    <name evidence="1" type="ORF">T4D_16269</name>
</gene>
<proteinExistence type="predicted"/>
<evidence type="ECO:0000313" key="1">
    <source>
        <dbReference type="EMBL" id="KRY89396.1"/>
    </source>
</evidence>
<comment type="caution">
    <text evidence="1">The sequence shown here is derived from an EMBL/GenBank/DDBJ whole genome shotgun (WGS) entry which is preliminary data.</text>
</comment>
<evidence type="ECO:0000313" key="2">
    <source>
        <dbReference type="Proteomes" id="UP000054995"/>
    </source>
</evidence>
<sequence>MVEVFSLKLPFSAAQYNTLVKNPNLTIAAENYPSLYGGLFRHNHSIRSKVAKFDNATTCLLAGKHQYHLPRFAFRRGFFAVNLVSYTMATVTFF</sequence>
<reference evidence="1 2" key="1">
    <citation type="submission" date="2015-01" db="EMBL/GenBank/DDBJ databases">
        <title>Evolution of Trichinella species and genotypes.</title>
        <authorList>
            <person name="Korhonen P.K."/>
            <person name="Edoardo P."/>
            <person name="Giuseppe L.R."/>
            <person name="Gasser R.B."/>
        </authorList>
    </citation>
    <scope>NUCLEOTIDE SEQUENCE [LARGE SCALE GENOMIC DNA]</scope>
    <source>
        <strain evidence="1">ISS470</strain>
    </source>
</reference>
<dbReference type="Proteomes" id="UP000054995">
    <property type="component" value="Unassembled WGS sequence"/>
</dbReference>
<dbReference type="EMBL" id="JYDT01000032">
    <property type="protein sequence ID" value="KRY89396.1"/>
    <property type="molecule type" value="Genomic_DNA"/>
</dbReference>
<accession>A0A0V1FTN7</accession>
<organism evidence="1 2">
    <name type="scientific">Trichinella pseudospiralis</name>
    <name type="common">Parasitic roundworm</name>
    <dbReference type="NCBI Taxonomy" id="6337"/>
    <lineage>
        <taxon>Eukaryota</taxon>
        <taxon>Metazoa</taxon>
        <taxon>Ecdysozoa</taxon>
        <taxon>Nematoda</taxon>
        <taxon>Enoplea</taxon>
        <taxon>Dorylaimia</taxon>
        <taxon>Trichinellida</taxon>
        <taxon>Trichinellidae</taxon>
        <taxon>Trichinella</taxon>
    </lineage>
</organism>
<protein>
    <submittedName>
        <fullName evidence="1">Uncharacterized protein</fullName>
    </submittedName>
</protein>
<keyword evidence="2" id="KW-1185">Reference proteome</keyword>